<sequence>MTALDSLLPVAKNKRSSDDDSDLNDLTSPKRSRAKPRRAPPLYKARVIETADSYSVRVHGSTEDLDENILVRMKKCLARANHPETPEAEVKAALFMASKLMTTYNVTTAEVLAHETPEA</sequence>
<feature type="region of interest" description="Disordered" evidence="1">
    <location>
        <begin position="1"/>
        <end position="41"/>
    </location>
</feature>
<dbReference type="Pfam" id="PF10979">
    <property type="entry name" value="DUF2786"/>
    <property type="match status" value="1"/>
</dbReference>
<feature type="domain" description="DUF2786" evidence="2">
    <location>
        <begin position="69"/>
        <end position="107"/>
    </location>
</feature>
<evidence type="ECO:0000313" key="4">
    <source>
        <dbReference type="Proteomes" id="UP000799537"/>
    </source>
</evidence>
<dbReference type="GeneID" id="54556593"/>
<dbReference type="OrthoDB" id="3067443at2759"/>
<keyword evidence="4" id="KW-1185">Reference proteome</keyword>
<protein>
    <recommendedName>
        <fullName evidence="2">DUF2786 domain-containing protein</fullName>
    </recommendedName>
</protein>
<evidence type="ECO:0000256" key="1">
    <source>
        <dbReference type="SAM" id="MobiDB-lite"/>
    </source>
</evidence>
<dbReference type="Proteomes" id="UP000799537">
    <property type="component" value="Unassembled WGS sequence"/>
</dbReference>
<dbReference type="InterPro" id="IPR024498">
    <property type="entry name" value="DUF2786"/>
</dbReference>
<reference evidence="3" key="1">
    <citation type="journal article" date="2020" name="Stud. Mycol.">
        <title>101 Dothideomycetes genomes: a test case for predicting lifestyles and emergence of pathogens.</title>
        <authorList>
            <person name="Haridas S."/>
            <person name="Albert R."/>
            <person name="Binder M."/>
            <person name="Bloem J."/>
            <person name="Labutti K."/>
            <person name="Salamov A."/>
            <person name="Andreopoulos B."/>
            <person name="Baker S."/>
            <person name="Barry K."/>
            <person name="Bills G."/>
            <person name="Bluhm B."/>
            <person name="Cannon C."/>
            <person name="Castanera R."/>
            <person name="Culley D."/>
            <person name="Daum C."/>
            <person name="Ezra D."/>
            <person name="Gonzalez J."/>
            <person name="Henrissat B."/>
            <person name="Kuo A."/>
            <person name="Liang C."/>
            <person name="Lipzen A."/>
            <person name="Lutzoni F."/>
            <person name="Magnuson J."/>
            <person name="Mondo S."/>
            <person name="Nolan M."/>
            <person name="Ohm R."/>
            <person name="Pangilinan J."/>
            <person name="Park H.-J."/>
            <person name="Ramirez L."/>
            <person name="Alfaro M."/>
            <person name="Sun H."/>
            <person name="Tritt A."/>
            <person name="Yoshinaga Y."/>
            <person name="Zwiers L.-H."/>
            <person name="Turgeon B."/>
            <person name="Goodwin S."/>
            <person name="Spatafora J."/>
            <person name="Crous P."/>
            <person name="Grigoriev I."/>
        </authorList>
    </citation>
    <scope>NUCLEOTIDE SEQUENCE</scope>
    <source>
        <strain evidence="3">ATCC 36951</strain>
    </source>
</reference>
<evidence type="ECO:0000313" key="3">
    <source>
        <dbReference type="EMBL" id="KAF2173458.1"/>
    </source>
</evidence>
<name>A0A6A6D4W8_ZASCE</name>
<accession>A0A6A6D4W8</accession>
<dbReference type="EMBL" id="ML993579">
    <property type="protein sequence ID" value="KAF2173458.1"/>
    <property type="molecule type" value="Genomic_DNA"/>
</dbReference>
<gene>
    <name evidence="3" type="ORF">M409DRAFT_15740</name>
</gene>
<organism evidence="3 4">
    <name type="scientific">Zasmidium cellare ATCC 36951</name>
    <dbReference type="NCBI Taxonomy" id="1080233"/>
    <lineage>
        <taxon>Eukaryota</taxon>
        <taxon>Fungi</taxon>
        <taxon>Dikarya</taxon>
        <taxon>Ascomycota</taxon>
        <taxon>Pezizomycotina</taxon>
        <taxon>Dothideomycetes</taxon>
        <taxon>Dothideomycetidae</taxon>
        <taxon>Mycosphaerellales</taxon>
        <taxon>Mycosphaerellaceae</taxon>
        <taxon>Zasmidium</taxon>
    </lineage>
</organism>
<proteinExistence type="predicted"/>
<dbReference type="RefSeq" id="XP_033674347.1">
    <property type="nucleotide sequence ID" value="XM_033803321.1"/>
</dbReference>
<evidence type="ECO:0000259" key="2">
    <source>
        <dbReference type="Pfam" id="PF10979"/>
    </source>
</evidence>
<dbReference type="AlphaFoldDB" id="A0A6A6D4W8"/>